<organism evidence="2 3">
    <name type="scientific">Botryotinia fuckeliana (strain B05.10)</name>
    <name type="common">Noble rot fungus</name>
    <name type="synonym">Botrytis cinerea</name>
    <dbReference type="NCBI Taxonomy" id="332648"/>
    <lineage>
        <taxon>Eukaryota</taxon>
        <taxon>Fungi</taxon>
        <taxon>Dikarya</taxon>
        <taxon>Ascomycota</taxon>
        <taxon>Pezizomycotina</taxon>
        <taxon>Leotiomycetes</taxon>
        <taxon>Helotiales</taxon>
        <taxon>Sclerotiniaceae</taxon>
        <taxon>Botrytis</taxon>
    </lineage>
</organism>
<dbReference type="AlphaFoldDB" id="A0A384JYE6"/>
<reference evidence="2 3" key="2">
    <citation type="journal article" date="2012" name="Eukaryot. Cell">
        <title>Genome update of Botrytis cinerea strains B05.10 and T4.</title>
        <authorList>
            <person name="Staats M."/>
            <person name="van Kan J.A."/>
        </authorList>
    </citation>
    <scope>NUCLEOTIDE SEQUENCE [LARGE SCALE GENOMIC DNA]</scope>
    <source>
        <strain evidence="2 3">B05.10</strain>
    </source>
</reference>
<dbReference type="Proteomes" id="UP000001798">
    <property type="component" value="Chromosome 12"/>
</dbReference>
<protein>
    <submittedName>
        <fullName evidence="2">Uncharacterized protein</fullName>
    </submittedName>
</protein>
<feature type="compositionally biased region" description="Basic and acidic residues" evidence="1">
    <location>
        <begin position="286"/>
        <end position="297"/>
    </location>
</feature>
<feature type="compositionally biased region" description="Polar residues" evidence="1">
    <location>
        <begin position="154"/>
        <end position="165"/>
    </location>
</feature>
<name>A0A384JYE6_BOTFB</name>
<evidence type="ECO:0000256" key="1">
    <source>
        <dbReference type="SAM" id="MobiDB-lite"/>
    </source>
</evidence>
<dbReference type="EMBL" id="CP009816">
    <property type="protein sequence ID" value="ATZ55600.1"/>
    <property type="molecule type" value="Genomic_DNA"/>
</dbReference>
<dbReference type="KEGG" id="bfu:BCIN_12g01800"/>
<feature type="compositionally biased region" description="Basic and acidic residues" evidence="1">
    <location>
        <begin position="57"/>
        <end position="67"/>
    </location>
</feature>
<sequence>MHLRSGLDKSSERESRSQPAQAPNLSMDEYHFAEFDSNGADVGSSRQNSGSPSRPETQNHEIIDGQHEQLMVLSRQCEGHQETPIASSHHTERPCSAPPSFYDPALYSEASVPVFYPTTSASFLQPYTTTTTTTPQPQPQPQLQLQHNYPSYMPSHTNAPQSESIYTYDASHLPYPPPPAVPTPPPLPPHLRHFQPPSYDPQAPLPYHQVQDQYHIPPTQPQTHQHPSIRPNTTRLVTHQTQGQTQHQPRHQSEGDPWSPLSAHETRKRRASDALSNAELGISDADMNRGYKDKMGQELDSLEMESRSARTREGNGEGSARNGHLGRNRRRRLSNGNAGRRRRRGDEDENENEVEYEARMARGEENDGDRGNGHAYS</sequence>
<dbReference type="GeneID" id="36394703"/>
<feature type="compositionally biased region" description="Basic residues" evidence="1">
    <location>
        <begin position="324"/>
        <end position="343"/>
    </location>
</feature>
<feature type="compositionally biased region" description="Basic and acidic residues" evidence="1">
    <location>
        <begin position="1"/>
        <end position="16"/>
    </location>
</feature>
<feature type="compositionally biased region" description="Pro residues" evidence="1">
    <location>
        <begin position="174"/>
        <end position="189"/>
    </location>
</feature>
<evidence type="ECO:0000313" key="2">
    <source>
        <dbReference type="EMBL" id="ATZ55600.1"/>
    </source>
</evidence>
<dbReference type="RefSeq" id="XP_024552076.1">
    <property type="nucleotide sequence ID" value="XM_024696270.1"/>
</dbReference>
<accession>A0A384JYE6</accession>
<feature type="region of interest" description="Disordered" evidence="1">
    <location>
        <begin position="1"/>
        <end position="100"/>
    </location>
</feature>
<dbReference type="OrthoDB" id="3560689at2759"/>
<gene>
    <name evidence="2" type="ORF">BCIN_12g01800</name>
</gene>
<reference evidence="2 3" key="3">
    <citation type="journal article" date="2017" name="Mol. Plant Pathol.">
        <title>A gapless genome sequence of the fungus Botrytis cinerea.</title>
        <authorList>
            <person name="Van Kan J.A."/>
            <person name="Stassen J.H."/>
            <person name="Mosbach A."/>
            <person name="Van Der Lee T.A."/>
            <person name="Faino L."/>
            <person name="Farmer A.D."/>
            <person name="Papasotiriou D.G."/>
            <person name="Zhou S."/>
            <person name="Seidl M.F."/>
            <person name="Cottam E."/>
            <person name="Edel D."/>
            <person name="Hahn M."/>
            <person name="Schwartz D.C."/>
            <person name="Dietrich R.A."/>
            <person name="Widdison S."/>
            <person name="Scalliet G."/>
        </authorList>
    </citation>
    <scope>NUCLEOTIDE SEQUENCE [LARGE SCALE GENOMIC DNA]</scope>
    <source>
        <strain evidence="2 3">B05.10</strain>
    </source>
</reference>
<reference evidence="2 3" key="1">
    <citation type="journal article" date="2011" name="PLoS Genet.">
        <title>Genomic analysis of the necrotrophic fungal pathogens Sclerotinia sclerotiorum and Botrytis cinerea.</title>
        <authorList>
            <person name="Amselem J."/>
            <person name="Cuomo C.A."/>
            <person name="van Kan J.A."/>
            <person name="Viaud M."/>
            <person name="Benito E.P."/>
            <person name="Couloux A."/>
            <person name="Coutinho P.M."/>
            <person name="de Vries R.P."/>
            <person name="Dyer P.S."/>
            <person name="Fillinger S."/>
            <person name="Fournier E."/>
            <person name="Gout L."/>
            <person name="Hahn M."/>
            <person name="Kohn L."/>
            <person name="Lapalu N."/>
            <person name="Plummer K.M."/>
            <person name="Pradier J.M."/>
            <person name="Quevillon E."/>
            <person name="Sharon A."/>
            <person name="Simon A."/>
            <person name="ten Have A."/>
            <person name="Tudzynski B."/>
            <person name="Tudzynski P."/>
            <person name="Wincker P."/>
            <person name="Andrew M."/>
            <person name="Anthouard V."/>
            <person name="Beever R.E."/>
            <person name="Beffa R."/>
            <person name="Benoit I."/>
            <person name="Bouzid O."/>
            <person name="Brault B."/>
            <person name="Chen Z."/>
            <person name="Choquer M."/>
            <person name="Collemare J."/>
            <person name="Cotton P."/>
            <person name="Danchin E.G."/>
            <person name="Da Silva C."/>
            <person name="Gautier A."/>
            <person name="Giraud C."/>
            <person name="Giraud T."/>
            <person name="Gonzalez C."/>
            <person name="Grossetete S."/>
            <person name="Guldener U."/>
            <person name="Henrissat B."/>
            <person name="Howlett B.J."/>
            <person name="Kodira C."/>
            <person name="Kretschmer M."/>
            <person name="Lappartient A."/>
            <person name="Leroch M."/>
            <person name="Levis C."/>
            <person name="Mauceli E."/>
            <person name="Neuveglise C."/>
            <person name="Oeser B."/>
            <person name="Pearson M."/>
            <person name="Poulain J."/>
            <person name="Poussereau N."/>
            <person name="Quesneville H."/>
            <person name="Rascle C."/>
            <person name="Schumacher J."/>
            <person name="Segurens B."/>
            <person name="Sexton A."/>
            <person name="Silva E."/>
            <person name="Sirven C."/>
            <person name="Soanes D.M."/>
            <person name="Talbot N.J."/>
            <person name="Templeton M."/>
            <person name="Yandava C."/>
            <person name="Yarden O."/>
            <person name="Zeng Q."/>
            <person name="Rollins J.A."/>
            <person name="Lebrun M.H."/>
            <person name="Dickman M."/>
        </authorList>
    </citation>
    <scope>NUCLEOTIDE SEQUENCE [LARGE SCALE GENOMIC DNA]</scope>
    <source>
        <strain evidence="2 3">B05.10</strain>
    </source>
</reference>
<dbReference type="VEuPathDB" id="FungiDB:Bcin12g01800"/>
<feature type="compositionally biased region" description="Polar residues" evidence="1">
    <location>
        <begin position="44"/>
        <end position="56"/>
    </location>
</feature>
<feature type="compositionally biased region" description="Basic and acidic residues" evidence="1">
    <location>
        <begin position="304"/>
        <end position="315"/>
    </location>
</feature>
<proteinExistence type="predicted"/>
<evidence type="ECO:0000313" key="3">
    <source>
        <dbReference type="Proteomes" id="UP000001798"/>
    </source>
</evidence>
<keyword evidence="3" id="KW-1185">Reference proteome</keyword>
<feature type="compositionally biased region" description="Low complexity" evidence="1">
    <location>
        <begin position="238"/>
        <end position="247"/>
    </location>
</feature>
<feature type="compositionally biased region" description="Basic and acidic residues" evidence="1">
    <location>
        <begin position="356"/>
        <end position="377"/>
    </location>
</feature>
<feature type="compositionally biased region" description="Low complexity" evidence="1">
    <location>
        <begin position="127"/>
        <end position="146"/>
    </location>
</feature>
<feature type="region of interest" description="Disordered" evidence="1">
    <location>
        <begin position="127"/>
        <end position="205"/>
    </location>
</feature>
<feature type="region of interest" description="Disordered" evidence="1">
    <location>
        <begin position="237"/>
        <end position="377"/>
    </location>
</feature>